<dbReference type="InterPro" id="IPR004097">
    <property type="entry name" value="DHHA2"/>
</dbReference>
<dbReference type="InterPro" id="IPR038222">
    <property type="entry name" value="DHHA2_dom_sf"/>
</dbReference>
<dbReference type="AlphaFoldDB" id="A0A9W8DKZ3"/>
<dbReference type="OrthoDB" id="374045at2759"/>
<keyword evidence="4" id="KW-1185">Reference proteome</keyword>
<sequence>MPSDYSQPKSRTGDLPNGLPSLVTFVSSLKGDLDALASNIASTDGRRLVITMGNEAADLDSMVTAVTYSYWRHLADLQSGEALTTVYLPLINIPEQDFAIRPECVRVLTETGLIQSDALVFTDTPALQGLFQQLKDQPDAISAETLQVILVDHPKPIKEQKFLTKYVSGILDHHGDEKVAPNASPRWFSKVGSATSLTSLEGYRLLGGTGHASADNQPAEASVDKTANGGEGASDLQTSQLDGSWAAVISTQPNLFNMLLAPILTDTANLKSKQTKPLDLEAATLLWDARPDLVRMLPPVPATNEGEALDMAKRGVPYPTRLPAACNQAGVSADDCREQYFTAWFEDIRQARQAVELLDGQAFLRKDYKQWNLGGYEVGVSSVIWPFDKWIGRDGIPGFEQAFKSFYTQRRLDLLIIMTMFTPPAGGSLQREILVYSPALQANGENPQHRADFTQMLAELRNSDLKLVPYGQETAKPRPVCYISPRHAAVYTGESLESSGYIMFSQLNIDASRKQVRPLVEESLVRIQEGRSVGHGASPQWLVLN</sequence>
<dbReference type="Proteomes" id="UP001150569">
    <property type="component" value="Unassembled WGS sequence"/>
</dbReference>
<reference evidence="3" key="1">
    <citation type="submission" date="2022-07" db="EMBL/GenBank/DDBJ databases">
        <title>Phylogenomic reconstructions and comparative analyses of Kickxellomycotina fungi.</title>
        <authorList>
            <person name="Reynolds N.K."/>
            <person name="Stajich J.E."/>
            <person name="Barry K."/>
            <person name="Grigoriev I.V."/>
            <person name="Crous P."/>
            <person name="Smith M.E."/>
        </authorList>
    </citation>
    <scope>NUCLEOTIDE SEQUENCE</scope>
    <source>
        <strain evidence="3">RSA 861</strain>
    </source>
</reference>
<name>A0A9W8DKZ3_9FUNG</name>
<dbReference type="PANTHER" id="PTHR12112:SF39">
    <property type="entry name" value="EG:152A3.5 PROTEIN (FBGN0003116_PN PROTEIN)"/>
    <property type="match status" value="1"/>
</dbReference>
<gene>
    <name evidence="3" type="primary">PPX1_2</name>
    <name evidence="3" type="ORF">IWQ60_008810</name>
</gene>
<evidence type="ECO:0000259" key="2">
    <source>
        <dbReference type="SMART" id="SM01131"/>
    </source>
</evidence>
<dbReference type="SMART" id="SM01131">
    <property type="entry name" value="DHHA2"/>
    <property type="match status" value="1"/>
</dbReference>
<dbReference type="PANTHER" id="PTHR12112">
    <property type="entry name" value="BNIP - RELATED"/>
    <property type="match status" value="1"/>
</dbReference>
<dbReference type="Gene3D" id="3.90.1640.10">
    <property type="entry name" value="inorganic pyrophosphatase (n-terminal core)"/>
    <property type="match status" value="1"/>
</dbReference>
<keyword evidence="3" id="KW-0378">Hydrolase</keyword>
<organism evidence="3 4">
    <name type="scientific">Tieghemiomyces parasiticus</name>
    <dbReference type="NCBI Taxonomy" id="78921"/>
    <lineage>
        <taxon>Eukaryota</taxon>
        <taxon>Fungi</taxon>
        <taxon>Fungi incertae sedis</taxon>
        <taxon>Zoopagomycota</taxon>
        <taxon>Kickxellomycotina</taxon>
        <taxon>Dimargaritomycetes</taxon>
        <taxon>Dimargaritales</taxon>
        <taxon>Dimargaritaceae</taxon>
        <taxon>Tieghemiomyces</taxon>
    </lineage>
</organism>
<accession>A0A9W8DKZ3</accession>
<dbReference type="EMBL" id="JANBPT010000684">
    <property type="protein sequence ID" value="KAJ1914449.1"/>
    <property type="molecule type" value="Genomic_DNA"/>
</dbReference>
<comment type="caution">
    <text evidence="3">The sequence shown here is derived from an EMBL/GenBank/DDBJ whole genome shotgun (WGS) entry which is preliminary data.</text>
</comment>
<dbReference type="SUPFAM" id="SSF64182">
    <property type="entry name" value="DHH phosphoesterases"/>
    <property type="match status" value="2"/>
</dbReference>
<dbReference type="GO" id="GO:0005737">
    <property type="term" value="C:cytoplasm"/>
    <property type="evidence" value="ECO:0007669"/>
    <property type="project" value="InterPro"/>
</dbReference>
<dbReference type="Pfam" id="PF02833">
    <property type="entry name" value="DHHA2"/>
    <property type="match status" value="1"/>
</dbReference>
<evidence type="ECO:0000256" key="1">
    <source>
        <dbReference type="SAM" id="MobiDB-lite"/>
    </source>
</evidence>
<dbReference type="EC" id="3.6.1.11" evidence="3"/>
<evidence type="ECO:0000313" key="3">
    <source>
        <dbReference type="EMBL" id="KAJ1914449.1"/>
    </source>
</evidence>
<proteinExistence type="predicted"/>
<dbReference type="GO" id="GO:0004309">
    <property type="term" value="F:exopolyphosphatase activity"/>
    <property type="evidence" value="ECO:0007669"/>
    <property type="project" value="UniProtKB-EC"/>
</dbReference>
<protein>
    <submittedName>
        <fullName evidence="3">Exopolyphosphatase</fullName>
        <ecNumber evidence="3">3.6.1.11</ecNumber>
    </submittedName>
</protein>
<feature type="region of interest" description="Disordered" evidence="1">
    <location>
        <begin position="209"/>
        <end position="237"/>
    </location>
</feature>
<feature type="domain" description="DHHA2" evidence="2">
    <location>
        <begin position="345"/>
        <end position="524"/>
    </location>
</feature>
<dbReference type="Gene3D" id="3.10.310.20">
    <property type="entry name" value="DHHA2 domain"/>
    <property type="match status" value="1"/>
</dbReference>
<evidence type="ECO:0000313" key="4">
    <source>
        <dbReference type="Proteomes" id="UP001150569"/>
    </source>
</evidence>
<dbReference type="InterPro" id="IPR038763">
    <property type="entry name" value="DHH_sf"/>
</dbReference>